<dbReference type="AlphaFoldDB" id="A0A0E9UTE2"/>
<evidence type="ECO:0000313" key="1">
    <source>
        <dbReference type="EMBL" id="JAH69139.1"/>
    </source>
</evidence>
<reference evidence="1" key="1">
    <citation type="submission" date="2014-11" db="EMBL/GenBank/DDBJ databases">
        <authorList>
            <person name="Amaro Gonzalez C."/>
        </authorList>
    </citation>
    <scope>NUCLEOTIDE SEQUENCE</scope>
</reference>
<reference evidence="1" key="2">
    <citation type="journal article" date="2015" name="Fish Shellfish Immunol.">
        <title>Early steps in the European eel (Anguilla anguilla)-Vibrio vulnificus interaction in the gills: Role of the RtxA13 toxin.</title>
        <authorList>
            <person name="Callol A."/>
            <person name="Pajuelo D."/>
            <person name="Ebbesson L."/>
            <person name="Teles M."/>
            <person name="MacKenzie S."/>
            <person name="Amaro C."/>
        </authorList>
    </citation>
    <scope>NUCLEOTIDE SEQUENCE</scope>
</reference>
<proteinExistence type="predicted"/>
<protein>
    <submittedName>
        <fullName evidence="1">Uncharacterized protein</fullName>
    </submittedName>
</protein>
<sequence length="24" mass="2538">MKSDRGVGLFSVGPGRLLLASYLT</sequence>
<accession>A0A0E9UTE2</accession>
<organism evidence="1">
    <name type="scientific">Anguilla anguilla</name>
    <name type="common">European freshwater eel</name>
    <name type="synonym">Muraena anguilla</name>
    <dbReference type="NCBI Taxonomy" id="7936"/>
    <lineage>
        <taxon>Eukaryota</taxon>
        <taxon>Metazoa</taxon>
        <taxon>Chordata</taxon>
        <taxon>Craniata</taxon>
        <taxon>Vertebrata</taxon>
        <taxon>Euteleostomi</taxon>
        <taxon>Actinopterygii</taxon>
        <taxon>Neopterygii</taxon>
        <taxon>Teleostei</taxon>
        <taxon>Anguilliformes</taxon>
        <taxon>Anguillidae</taxon>
        <taxon>Anguilla</taxon>
    </lineage>
</organism>
<name>A0A0E9UTE2_ANGAN</name>
<dbReference type="EMBL" id="GBXM01039438">
    <property type="protein sequence ID" value="JAH69139.1"/>
    <property type="molecule type" value="Transcribed_RNA"/>
</dbReference>